<feature type="compositionally biased region" description="Polar residues" evidence="1">
    <location>
        <begin position="71"/>
        <end position="100"/>
    </location>
</feature>
<feature type="compositionally biased region" description="Polar residues" evidence="1">
    <location>
        <begin position="114"/>
        <end position="128"/>
    </location>
</feature>
<dbReference type="EMBL" id="JAKLMC020000003">
    <property type="protein sequence ID" value="KAK5957219.1"/>
    <property type="molecule type" value="Genomic_DNA"/>
</dbReference>
<feature type="compositionally biased region" description="Pro residues" evidence="1">
    <location>
        <begin position="288"/>
        <end position="299"/>
    </location>
</feature>
<evidence type="ECO:0000256" key="1">
    <source>
        <dbReference type="SAM" id="MobiDB-lite"/>
    </source>
</evidence>
<feature type="compositionally biased region" description="Gly residues" evidence="1">
    <location>
        <begin position="189"/>
        <end position="199"/>
    </location>
</feature>
<organism evidence="2 3">
    <name type="scientific">Knufia fluminis</name>
    <dbReference type="NCBI Taxonomy" id="191047"/>
    <lineage>
        <taxon>Eukaryota</taxon>
        <taxon>Fungi</taxon>
        <taxon>Dikarya</taxon>
        <taxon>Ascomycota</taxon>
        <taxon>Pezizomycotina</taxon>
        <taxon>Eurotiomycetes</taxon>
        <taxon>Chaetothyriomycetidae</taxon>
        <taxon>Chaetothyriales</taxon>
        <taxon>Trichomeriaceae</taxon>
        <taxon>Knufia</taxon>
    </lineage>
</organism>
<gene>
    <name evidence="2" type="ORF">OHC33_001590</name>
</gene>
<feature type="compositionally biased region" description="Polar residues" evidence="1">
    <location>
        <begin position="309"/>
        <end position="327"/>
    </location>
</feature>
<accession>A0AAN8EJR3</accession>
<feature type="region of interest" description="Disordered" evidence="1">
    <location>
        <begin position="1"/>
        <end position="336"/>
    </location>
</feature>
<protein>
    <submittedName>
        <fullName evidence="2">Uncharacterized protein</fullName>
    </submittedName>
</protein>
<sequence>MPRHETLDPTQGLPVTNPEFYDQVNRTNVPPRNLGPGGDASHLSREQKAAAQQAAAQNLPQPQAPDARCPANTQQPAPIHPQASNISSGTPAILQTSTVQPAPRNILSQHARESSAQSDDGSNQSGTSESHETGHASKKKKPTSSTGGMAPLAKKPPPPPPPAPPAQPRGQAPQSGPKRHTSGQQDSGRSGGQGAGGTDQGSYHTAASQMAAMKIAPTEPTTNKLPSSKPGNPGIGTVNPRLQTKAPPNVNGGGTIGSGTNLGSRAKKASSVANKATTTASAPKMPAARPPTPMPPAAKPPTAKHVKANTGTVNPAQKPQGNTSTKGVYSGLKRRP</sequence>
<dbReference type="AlphaFoldDB" id="A0AAN8EJR3"/>
<name>A0AAN8EJR3_9EURO</name>
<comment type="caution">
    <text evidence="2">The sequence shown here is derived from an EMBL/GenBank/DDBJ whole genome shotgun (WGS) entry which is preliminary data.</text>
</comment>
<feature type="compositionally biased region" description="Low complexity" evidence="1">
    <location>
        <begin position="49"/>
        <end position="67"/>
    </location>
</feature>
<feature type="compositionally biased region" description="Polar residues" evidence="1">
    <location>
        <begin position="271"/>
        <end position="281"/>
    </location>
</feature>
<feature type="compositionally biased region" description="Pro residues" evidence="1">
    <location>
        <begin position="154"/>
        <end position="167"/>
    </location>
</feature>
<keyword evidence="3" id="KW-1185">Reference proteome</keyword>
<reference evidence="2 3" key="1">
    <citation type="submission" date="2022-12" db="EMBL/GenBank/DDBJ databases">
        <title>Genomic features and morphological characterization of a novel Knufia sp. strain isolated from spacecraft assembly facility.</title>
        <authorList>
            <person name="Teixeira M."/>
            <person name="Chander A.M."/>
            <person name="Stajich J.E."/>
            <person name="Venkateswaran K."/>
        </authorList>
    </citation>
    <scope>NUCLEOTIDE SEQUENCE [LARGE SCALE GENOMIC DNA]</scope>
    <source>
        <strain evidence="2 3">FJI-L2-BK-P2</strain>
    </source>
</reference>
<feature type="compositionally biased region" description="Polar residues" evidence="1">
    <location>
        <begin position="219"/>
        <end position="230"/>
    </location>
</feature>
<proteinExistence type="predicted"/>
<feature type="compositionally biased region" description="Low complexity" evidence="1">
    <location>
        <begin position="168"/>
        <end position="188"/>
    </location>
</feature>
<evidence type="ECO:0000313" key="3">
    <source>
        <dbReference type="Proteomes" id="UP001316803"/>
    </source>
</evidence>
<evidence type="ECO:0000313" key="2">
    <source>
        <dbReference type="EMBL" id="KAK5957219.1"/>
    </source>
</evidence>
<dbReference type="Proteomes" id="UP001316803">
    <property type="component" value="Unassembled WGS sequence"/>
</dbReference>